<feature type="compositionally biased region" description="Low complexity" evidence="1">
    <location>
        <begin position="1"/>
        <end position="24"/>
    </location>
</feature>
<protein>
    <submittedName>
        <fullName evidence="2">Uncharacterized protein</fullName>
    </submittedName>
</protein>
<evidence type="ECO:0000313" key="2">
    <source>
        <dbReference type="EMBL" id="GIM82250.1"/>
    </source>
</evidence>
<gene>
    <name evidence="2" type="ORF">Aco04nite_80640</name>
</gene>
<dbReference type="Proteomes" id="UP000680865">
    <property type="component" value="Unassembled WGS sequence"/>
</dbReference>
<evidence type="ECO:0000256" key="1">
    <source>
        <dbReference type="SAM" id="MobiDB-lite"/>
    </source>
</evidence>
<dbReference type="AlphaFoldDB" id="A0A919W651"/>
<proteinExistence type="predicted"/>
<reference evidence="2" key="1">
    <citation type="submission" date="2021-03" db="EMBL/GenBank/DDBJ databases">
        <title>Whole genome shotgun sequence of Actinoplanes consettensis NBRC 14913.</title>
        <authorList>
            <person name="Komaki H."/>
            <person name="Tamura T."/>
        </authorList>
    </citation>
    <scope>NUCLEOTIDE SEQUENCE</scope>
    <source>
        <strain evidence="2">NBRC 14913</strain>
    </source>
</reference>
<evidence type="ECO:0000313" key="3">
    <source>
        <dbReference type="Proteomes" id="UP000680865"/>
    </source>
</evidence>
<name>A0A919W651_9ACTN</name>
<accession>A0A919W651</accession>
<dbReference type="EMBL" id="BOQP01000050">
    <property type="protein sequence ID" value="GIM82250.1"/>
    <property type="molecule type" value="Genomic_DNA"/>
</dbReference>
<keyword evidence="3" id="KW-1185">Reference proteome</keyword>
<comment type="caution">
    <text evidence="2">The sequence shown here is derived from an EMBL/GenBank/DDBJ whole genome shotgun (WGS) entry which is preliminary data.</text>
</comment>
<sequence length="97" mass="10688">METGEEAAPGSSENEGGEEGSNYAAEEKKSDLHLPSVLDRWWYRHHVSSSEPAGYSRIQPDPHLWLTCARVRQPSSIECGCPGKPRAAHRGWTAGSR</sequence>
<feature type="region of interest" description="Disordered" evidence="1">
    <location>
        <begin position="1"/>
        <end position="29"/>
    </location>
</feature>
<organism evidence="2 3">
    <name type="scientific">Winogradskya consettensis</name>
    <dbReference type="NCBI Taxonomy" id="113560"/>
    <lineage>
        <taxon>Bacteria</taxon>
        <taxon>Bacillati</taxon>
        <taxon>Actinomycetota</taxon>
        <taxon>Actinomycetes</taxon>
        <taxon>Micromonosporales</taxon>
        <taxon>Micromonosporaceae</taxon>
        <taxon>Winogradskya</taxon>
    </lineage>
</organism>